<feature type="chain" id="PRO_5047023307" evidence="1">
    <location>
        <begin position="23"/>
        <end position="139"/>
    </location>
</feature>
<feature type="signal peptide" evidence="1">
    <location>
        <begin position="1"/>
        <end position="22"/>
    </location>
</feature>
<evidence type="ECO:0000256" key="1">
    <source>
        <dbReference type="SAM" id="SignalP"/>
    </source>
</evidence>
<keyword evidence="1" id="KW-0732">Signal</keyword>
<dbReference type="EMBL" id="JAXBLV010000042">
    <property type="protein sequence ID" value="MDY3558614.1"/>
    <property type="molecule type" value="Genomic_DNA"/>
</dbReference>
<reference evidence="3" key="1">
    <citation type="journal article" date="2023" name="Mar. Drugs">
        <title>Gemmata algarum, a Novel Planctomycete Isolated from an Algal Mat, Displays Antimicrobial Activity.</title>
        <authorList>
            <person name="Kumar G."/>
            <person name="Kallscheuer N."/>
            <person name="Kashif M."/>
            <person name="Ahamad S."/>
            <person name="Jagadeeshwari U."/>
            <person name="Pannikurungottu S."/>
            <person name="Haufschild T."/>
            <person name="Kabuu M."/>
            <person name="Sasikala C."/>
            <person name="Jogler C."/>
            <person name="Ramana C."/>
        </authorList>
    </citation>
    <scope>NUCLEOTIDE SEQUENCE [LARGE SCALE GENOMIC DNA]</scope>
    <source>
        <strain evidence="3">JC673</strain>
    </source>
</reference>
<protein>
    <submittedName>
        <fullName evidence="2">Uncharacterized protein</fullName>
    </submittedName>
</protein>
<accession>A0ABU5EY95</accession>
<gene>
    <name evidence="2" type="ORF">R5W23_005753</name>
</gene>
<name>A0ABU5EY95_9BACT</name>
<evidence type="ECO:0000313" key="3">
    <source>
        <dbReference type="Proteomes" id="UP001272242"/>
    </source>
</evidence>
<organism evidence="2 3">
    <name type="scientific">Gemmata algarum</name>
    <dbReference type="NCBI Taxonomy" id="2975278"/>
    <lineage>
        <taxon>Bacteria</taxon>
        <taxon>Pseudomonadati</taxon>
        <taxon>Planctomycetota</taxon>
        <taxon>Planctomycetia</taxon>
        <taxon>Gemmatales</taxon>
        <taxon>Gemmataceae</taxon>
        <taxon>Gemmata</taxon>
    </lineage>
</organism>
<dbReference type="RefSeq" id="WP_320685512.1">
    <property type="nucleotide sequence ID" value="NZ_JAXBLV010000042.1"/>
</dbReference>
<dbReference type="Proteomes" id="UP001272242">
    <property type="component" value="Unassembled WGS sequence"/>
</dbReference>
<comment type="caution">
    <text evidence="2">The sequence shown here is derived from an EMBL/GenBank/DDBJ whole genome shotgun (WGS) entry which is preliminary data.</text>
</comment>
<evidence type="ECO:0000313" key="2">
    <source>
        <dbReference type="EMBL" id="MDY3558614.1"/>
    </source>
</evidence>
<proteinExistence type="predicted"/>
<sequence length="139" mass="14752">MRALTIPFLLLFALSATTAVHADDPKPSGVVLDLRGPPNPPEGGNFTITYTVTFGGGLPANVVPICYGGGYNPTKVASAVDDWQTDGYVVEKAGDTRIRLIGRKDKQGKVYPVTGIKIESKDLPTDQLPKVVPDAKNMG</sequence>
<keyword evidence="3" id="KW-1185">Reference proteome</keyword>